<feature type="signal peptide" evidence="1">
    <location>
        <begin position="1"/>
        <end position="19"/>
    </location>
</feature>
<evidence type="ECO:0000313" key="2">
    <source>
        <dbReference type="EMBL" id="XBO69662.1"/>
    </source>
</evidence>
<accession>A0AAU7KDE4</accession>
<dbReference type="PANTHER" id="PTHR36920:SF1">
    <property type="entry name" value="OUTER MEMBRANE PROTEIN W"/>
    <property type="match status" value="1"/>
</dbReference>
<dbReference type="GO" id="GO:0055085">
    <property type="term" value="P:transmembrane transport"/>
    <property type="evidence" value="ECO:0007669"/>
    <property type="project" value="TreeGrafter"/>
</dbReference>
<protein>
    <submittedName>
        <fullName evidence="2">Outer membrane beta-barrel protein</fullName>
    </submittedName>
</protein>
<dbReference type="AlphaFoldDB" id="A0AAU7KDE4"/>
<dbReference type="EMBL" id="CP098827">
    <property type="protein sequence ID" value="XBO69662.1"/>
    <property type="molecule type" value="Genomic_DNA"/>
</dbReference>
<keyword evidence="1" id="KW-0732">Signal</keyword>
<name>A0AAU7KDE4_9GAMM</name>
<evidence type="ECO:0000256" key="1">
    <source>
        <dbReference type="SAM" id="SignalP"/>
    </source>
</evidence>
<sequence>MNMTRLMGTAALLATTTFAAQSALAYQAGDIYVRGGFEKADPTSDNGDIANQDLDVSEENGFAYGAGYLFHDKFGVELNGSEAMEHDIAVNGGNVGSVDRTPVNLMLNYYPLGGVENARVHPYVGVGMNYTHFSDESFNADLDSSYGAAAQVGLDLSVTDNLLVGTYARYADVDSDIEVDGHDVGEAEIDPMTIGAGVTYRF</sequence>
<dbReference type="Gene3D" id="2.40.160.20">
    <property type="match status" value="1"/>
</dbReference>
<organism evidence="2">
    <name type="scientific">Halomonas sp. RT37</name>
    <dbReference type="NCBI Taxonomy" id="2950872"/>
    <lineage>
        <taxon>Bacteria</taxon>
        <taxon>Pseudomonadati</taxon>
        <taxon>Pseudomonadota</taxon>
        <taxon>Gammaproteobacteria</taxon>
        <taxon>Oceanospirillales</taxon>
        <taxon>Halomonadaceae</taxon>
        <taxon>Halomonas</taxon>
    </lineage>
</organism>
<proteinExistence type="predicted"/>
<dbReference type="Pfam" id="PF03922">
    <property type="entry name" value="OmpW"/>
    <property type="match status" value="1"/>
</dbReference>
<gene>
    <name evidence="2" type="ORF">NFG58_13650</name>
</gene>
<reference evidence="2" key="1">
    <citation type="submission" date="2022-06" db="EMBL/GenBank/DDBJ databases">
        <title>A novel DMS-producing enzyme.</title>
        <authorList>
            <person name="Zhang Y."/>
        </authorList>
    </citation>
    <scope>NUCLEOTIDE SEQUENCE</scope>
    <source>
        <strain evidence="2">RT37</strain>
    </source>
</reference>
<feature type="chain" id="PRO_5043772844" evidence="1">
    <location>
        <begin position="20"/>
        <end position="202"/>
    </location>
</feature>
<dbReference type="PANTHER" id="PTHR36920">
    <property type="match status" value="1"/>
</dbReference>
<dbReference type="GO" id="GO:0019867">
    <property type="term" value="C:outer membrane"/>
    <property type="evidence" value="ECO:0007669"/>
    <property type="project" value="InterPro"/>
</dbReference>
<dbReference type="SUPFAM" id="SSF56925">
    <property type="entry name" value="OMPA-like"/>
    <property type="match status" value="1"/>
</dbReference>
<dbReference type="RefSeq" id="WP_108450177.1">
    <property type="nucleotide sequence ID" value="NZ_CP098827.1"/>
</dbReference>
<dbReference type="InterPro" id="IPR011250">
    <property type="entry name" value="OMP/PagP_B-barrel"/>
</dbReference>
<dbReference type="InterPro" id="IPR005618">
    <property type="entry name" value="OMPW"/>
</dbReference>